<feature type="transmembrane region" description="Helical" evidence="1">
    <location>
        <begin position="199"/>
        <end position="219"/>
    </location>
</feature>
<dbReference type="EMBL" id="PNFZ01000002">
    <property type="protein sequence ID" value="PMB98619.1"/>
    <property type="molecule type" value="Genomic_DNA"/>
</dbReference>
<accession>A0A2N6PIV3</accession>
<dbReference type="InterPro" id="IPR021315">
    <property type="entry name" value="Gap/Sap"/>
</dbReference>
<evidence type="ECO:0000313" key="2">
    <source>
        <dbReference type="EMBL" id="PMB98619.1"/>
    </source>
</evidence>
<feature type="transmembrane region" description="Helical" evidence="1">
    <location>
        <begin position="114"/>
        <end position="134"/>
    </location>
</feature>
<evidence type="ECO:0008006" key="4">
    <source>
        <dbReference type="Google" id="ProtNLM"/>
    </source>
</evidence>
<reference evidence="2 3" key="1">
    <citation type="submission" date="2017-09" db="EMBL/GenBank/DDBJ databases">
        <title>Bacterial strain isolated from the female urinary microbiota.</title>
        <authorList>
            <person name="Thomas-White K."/>
            <person name="Kumar N."/>
            <person name="Forster S."/>
            <person name="Putonti C."/>
            <person name="Lawley T."/>
            <person name="Wolfe A.J."/>
        </authorList>
    </citation>
    <scope>NUCLEOTIDE SEQUENCE [LARGE SCALE GENOMIC DNA]</scope>
    <source>
        <strain evidence="2 3">UMB0680</strain>
    </source>
</reference>
<name>A0A2N6PIV3_9MICO</name>
<protein>
    <recommendedName>
        <fullName evidence="4">GAP family protein</fullName>
    </recommendedName>
</protein>
<sequence>MVTMTATLLLLAGLALLDATSIGTLGIPLWMLLAQRVRISLVFVYLAVLAAFYWLVGIALYYGGLAAFSWIGEWSAIPWVELVLGVICLASAFLPRRLWEGQVGVANRFQDKVAVTGTFATASGLALIAGLIEITGMYPYLAGIGIIINEGLPGVLTLAAYAVVMVLPALILTIMRLLVHERIEPALAGFRAWVERNTGTVTAVTFFVIGVLLIFDAVVNRFGWIG</sequence>
<dbReference type="AlphaFoldDB" id="A0A2N6PIV3"/>
<evidence type="ECO:0000256" key="1">
    <source>
        <dbReference type="SAM" id="Phobius"/>
    </source>
</evidence>
<dbReference type="OrthoDB" id="7062264at2"/>
<dbReference type="Proteomes" id="UP000235703">
    <property type="component" value="Unassembled WGS sequence"/>
</dbReference>
<comment type="caution">
    <text evidence="2">The sequence shown here is derived from an EMBL/GenBank/DDBJ whole genome shotgun (WGS) entry which is preliminary data.</text>
</comment>
<keyword evidence="1" id="KW-0812">Transmembrane</keyword>
<keyword evidence="1" id="KW-0472">Membrane</keyword>
<proteinExistence type="predicted"/>
<keyword evidence="1" id="KW-1133">Transmembrane helix</keyword>
<dbReference type="Pfam" id="PF11139">
    <property type="entry name" value="SfLAP"/>
    <property type="match status" value="1"/>
</dbReference>
<feature type="transmembrane region" description="Helical" evidence="1">
    <location>
        <begin position="42"/>
        <end position="62"/>
    </location>
</feature>
<gene>
    <name evidence="2" type="ORF">CJ198_04640</name>
</gene>
<keyword evidence="3" id="KW-1185">Reference proteome</keyword>
<organism evidence="2 3">
    <name type="scientific">Brevibacterium luteolum</name>
    <dbReference type="NCBI Taxonomy" id="199591"/>
    <lineage>
        <taxon>Bacteria</taxon>
        <taxon>Bacillati</taxon>
        <taxon>Actinomycetota</taxon>
        <taxon>Actinomycetes</taxon>
        <taxon>Micrococcales</taxon>
        <taxon>Brevibacteriaceae</taxon>
        <taxon>Brevibacterium</taxon>
    </lineage>
</organism>
<feature type="transmembrane region" description="Helical" evidence="1">
    <location>
        <begin position="155"/>
        <end position="179"/>
    </location>
</feature>
<feature type="transmembrane region" description="Helical" evidence="1">
    <location>
        <begin position="74"/>
        <end position="94"/>
    </location>
</feature>
<evidence type="ECO:0000313" key="3">
    <source>
        <dbReference type="Proteomes" id="UP000235703"/>
    </source>
</evidence>